<dbReference type="GeneID" id="17318036"/>
<dbReference type="RefSeq" id="XP_005710319.1">
    <property type="nucleotide sequence ID" value="XM_005710262.1"/>
</dbReference>
<name>R7Q666_CHOCR</name>
<dbReference type="Gramene" id="CDF34012">
    <property type="protein sequence ID" value="CDF34012"/>
    <property type="gene ID" value="CHC_T00002708001"/>
</dbReference>
<dbReference type="PANTHER" id="PTHR12097">
    <property type="entry name" value="SPLICING FACTOR 3B, SUBUNIT 1-RELATED"/>
    <property type="match status" value="1"/>
</dbReference>
<reference evidence="1" key="3">
    <citation type="submission" date="2013-05" db="EMBL/GenBank/DDBJ databases">
        <authorList>
            <person name="Genoscope - CEA"/>
        </authorList>
    </citation>
    <scope>NUCLEOTIDE SEQUENCE</scope>
    <source>
        <strain evidence="1">Stackhouse</strain>
    </source>
</reference>
<proteinExistence type="predicted"/>
<reference evidence="1" key="2">
    <citation type="journal article" date="2013" name="Proc. Natl. Acad. Sci. U.S.A.">
        <title>Genome structure and metabolic features in the red seaweed Chondrus crispus shed light on evolution of the Archaeplastida.</title>
        <authorList>
            <person name="Collen J."/>
            <person name="Porcel B."/>
            <person name="Carre W."/>
            <person name="Ball S.G."/>
            <person name="Chaparro C."/>
            <person name="Tonon T."/>
            <person name="Barbeyron T."/>
            <person name="Michel G."/>
            <person name="Noel B."/>
            <person name="Valentin K."/>
            <person name="Elias M."/>
            <person name="Artiguenave F."/>
            <person name="Arun A."/>
            <person name="Aury J.M."/>
            <person name="Barbosa-Neto J.F."/>
            <person name="Bothwell J.H."/>
            <person name="Bouget F.Y."/>
            <person name="Brillet L."/>
            <person name="Cabello-Hurtado F."/>
            <person name="Capella-Gutierrez S."/>
            <person name="Charrier B."/>
            <person name="Cladiere L."/>
            <person name="Cock J.M."/>
            <person name="Coelho S.M."/>
            <person name="Colleoni C."/>
            <person name="Czjzek M."/>
            <person name="Da Silva C."/>
            <person name="Delage L."/>
            <person name="Denoeud F."/>
            <person name="Deschamps P."/>
            <person name="Dittami S.M."/>
            <person name="Gabalden T."/>
            <person name="Gachon C.M."/>
            <person name="Groisillier A."/>
            <person name="Herve C."/>
            <person name="Jabbari K."/>
            <person name="Katinka M."/>
            <person name="Kloareg B."/>
            <person name="Kowalczyk N."/>
            <person name="Labadie K."/>
            <person name="Leblanc C."/>
            <person name="Lopez P.J."/>
            <person name="McLachlan D.H."/>
            <person name="Meslet-Cladiere L."/>
            <person name="Moustafa A."/>
            <person name="Nehr Z."/>
            <person name="Nyvall Collen P."/>
            <person name="Panaud O."/>
            <person name="Partensky F."/>
            <person name="Poulain J."/>
            <person name="Rensing S.A."/>
            <person name="Rousvoal S."/>
            <person name="Samson G."/>
            <person name="Symeonidi A."/>
            <person name="Weissenbach J."/>
            <person name="Zambounis A."/>
            <person name="Wincker P."/>
            <person name="Boyen C."/>
        </authorList>
    </citation>
    <scope>NUCLEOTIDE SEQUENCE [LARGE SCALE GENOMIC DNA]</scope>
    <source>
        <strain evidence="1">Stackhouse</strain>
    </source>
</reference>
<reference evidence="4" key="1">
    <citation type="journal article" date="2013" name="Proc. Natl. Acad. Sci. U.S.A.">
        <title>Genome structure and metabolic features in the red seaweed Chondrus crispus shed light on evolution of the Archaeplastida.</title>
        <authorList>
            <person name="Collen J."/>
            <person name="Porcel B."/>
            <person name="Carre W."/>
            <person name="Ball S.G."/>
            <person name="Chaparro C."/>
            <person name="Tonon T."/>
            <person name="Barbeyron T."/>
            <person name="Michel G."/>
            <person name="Noel B."/>
            <person name="Valentin K."/>
            <person name="Elias M."/>
            <person name="Artiguenave F."/>
            <person name="Arun A."/>
            <person name="Aury J.M."/>
            <person name="Barbosa-Neto J.F."/>
            <person name="Bothwell J.H."/>
            <person name="Bouget F.Y."/>
            <person name="Brillet L."/>
            <person name="Cabello-Hurtado F."/>
            <person name="Capella-Gutierrez S."/>
            <person name="Charrier B."/>
            <person name="Cladiere L."/>
            <person name="Cock J.M."/>
            <person name="Coelho S.M."/>
            <person name="Colleoni C."/>
            <person name="Czjzek M."/>
            <person name="Da Silva C."/>
            <person name="Delage L."/>
            <person name="Denoeud F."/>
            <person name="Deschamps P."/>
            <person name="Dittami S.M."/>
            <person name="Gabaldon T."/>
            <person name="Gachon C.M."/>
            <person name="Groisillier A."/>
            <person name="Herve C."/>
            <person name="Jabbari K."/>
            <person name="Katinka M."/>
            <person name="Kloareg B."/>
            <person name="Kowalczyk N."/>
            <person name="Labadie K."/>
            <person name="Leblanc C."/>
            <person name="Lopez P.J."/>
            <person name="McLachlan D.H."/>
            <person name="Meslet-Cladiere L."/>
            <person name="Moustafa A."/>
            <person name="Nehr Z."/>
            <person name="Nyvall Collen P."/>
            <person name="Panaud O."/>
            <person name="Partensky F."/>
            <person name="Poulain J."/>
            <person name="Rensing S.A."/>
            <person name="Rousvoal S."/>
            <person name="Samson G."/>
            <person name="Symeonidi A."/>
            <person name="Weissenbach J."/>
            <person name="Zambounis A."/>
            <person name="Wincker P."/>
            <person name="Boyen C."/>
        </authorList>
    </citation>
    <scope>NUCLEOTIDE SEQUENCE [LARGE SCALE GENOMIC DNA]</scope>
    <source>
        <strain evidence="4">cv. Stackhouse</strain>
    </source>
</reference>
<evidence type="ECO:0000313" key="3">
    <source>
        <dbReference type="EMBL" id="CDF40025.1"/>
    </source>
</evidence>
<dbReference type="Gramene" id="CDF38559">
    <property type="protein sequence ID" value="CDF38559"/>
    <property type="gene ID" value="CHC_T00001130001"/>
</dbReference>
<dbReference type="AlphaFoldDB" id="R7Q666"/>
<dbReference type="EMBL" id="HG002108">
    <property type="protein sequence ID" value="CDF40025.1"/>
    <property type="molecule type" value="Genomic_DNA"/>
</dbReference>
<evidence type="ECO:0000313" key="1">
    <source>
        <dbReference type="EMBL" id="CDF34012.1"/>
    </source>
</evidence>
<dbReference type="GeneID" id="17321548"/>
<evidence type="ECO:0000313" key="2">
    <source>
        <dbReference type="EMBL" id="CDF38559.1"/>
    </source>
</evidence>
<dbReference type="KEGG" id="ccp:CHC_T00006962001"/>
<dbReference type="EMBL" id="HG001943">
    <property type="protein sequence ID" value="CDF38559.1"/>
    <property type="molecule type" value="Genomic_DNA"/>
</dbReference>
<dbReference type="GeneID" id="17326172"/>
<dbReference type="Proteomes" id="UP000012073">
    <property type="component" value="Unassembled WGS sequence"/>
</dbReference>
<dbReference type="Gramene" id="CDF40025">
    <property type="protein sequence ID" value="CDF40025"/>
    <property type="gene ID" value="CHC_T00006962001"/>
</dbReference>
<dbReference type="InterPro" id="IPR038737">
    <property type="entry name" value="SF3b_su1-like"/>
</dbReference>
<dbReference type="KEGG" id="ccp:CHC_T00001130001"/>
<dbReference type="RefSeq" id="XP_005718452.1">
    <property type="nucleotide sequence ID" value="XM_005718395.1"/>
</dbReference>
<dbReference type="RefSeq" id="XP_005713831.1">
    <property type="nucleotide sequence ID" value="XM_005713774.1"/>
</dbReference>
<dbReference type="GO" id="GO:0000245">
    <property type="term" value="P:spliceosomal complex assembly"/>
    <property type="evidence" value="ECO:0007669"/>
    <property type="project" value="InterPro"/>
</dbReference>
<dbReference type="KEGG" id="ccp:CHC_T00002708001"/>
<dbReference type="GO" id="GO:0003729">
    <property type="term" value="F:mRNA binding"/>
    <property type="evidence" value="ECO:0007669"/>
    <property type="project" value="InterPro"/>
</dbReference>
<accession>R7Q666</accession>
<dbReference type="STRING" id="2769.R7Q666"/>
<keyword evidence="4" id="KW-1185">Reference proteome</keyword>
<gene>
    <name evidence="2" type="ORF">CHC_T00001130001</name>
    <name evidence="1" type="ORF">CHC_T00002708001</name>
    <name evidence="3" type="ORF">CHC_T00006962001</name>
</gene>
<sequence length="69" mass="8037">MKVIVLKVVMQCVSCSGVEPKYVREEIVPEYFRCFWIRRMALDRRNFRAVVDTTLQIAIKIGGAMLSRD</sequence>
<dbReference type="OrthoDB" id="438939at2759"/>
<protein>
    <submittedName>
        <fullName evidence="1">Uncharacterized protein</fullName>
    </submittedName>
</protein>
<evidence type="ECO:0000313" key="4">
    <source>
        <dbReference type="Proteomes" id="UP000012073"/>
    </source>
</evidence>
<dbReference type="EMBL" id="HG001667">
    <property type="protein sequence ID" value="CDF34012.1"/>
    <property type="molecule type" value="Genomic_DNA"/>
</dbReference>
<organism evidence="1 4">
    <name type="scientific">Chondrus crispus</name>
    <name type="common">Carrageen Irish moss</name>
    <name type="synonym">Polymorpha crispa</name>
    <dbReference type="NCBI Taxonomy" id="2769"/>
    <lineage>
        <taxon>Eukaryota</taxon>
        <taxon>Rhodophyta</taxon>
        <taxon>Florideophyceae</taxon>
        <taxon>Rhodymeniophycidae</taxon>
        <taxon>Gigartinales</taxon>
        <taxon>Gigartinaceae</taxon>
        <taxon>Chondrus</taxon>
    </lineage>
</organism>